<dbReference type="PANTHER" id="PTHR42985:SF47">
    <property type="entry name" value="INTEGRAL MEMBRANE TRANSPORT PROTEIN"/>
    <property type="match status" value="1"/>
</dbReference>
<keyword evidence="6 11" id="KW-1133">Transmembrane helix</keyword>
<evidence type="ECO:0000256" key="10">
    <source>
        <dbReference type="ARBA" id="ARBA00023201"/>
    </source>
</evidence>
<protein>
    <submittedName>
        <fullName evidence="12">Na+/solute symporter</fullName>
    </submittedName>
</protein>
<evidence type="ECO:0000256" key="5">
    <source>
        <dbReference type="ARBA" id="ARBA00022692"/>
    </source>
</evidence>
<evidence type="ECO:0000256" key="8">
    <source>
        <dbReference type="ARBA" id="ARBA00023065"/>
    </source>
</evidence>
<keyword evidence="7" id="KW-0915">Sodium</keyword>
<dbReference type="CDD" id="cd10326">
    <property type="entry name" value="SLC5sbd_NIS-like"/>
    <property type="match status" value="1"/>
</dbReference>
<evidence type="ECO:0000256" key="4">
    <source>
        <dbReference type="ARBA" id="ARBA00022475"/>
    </source>
</evidence>
<evidence type="ECO:0000256" key="1">
    <source>
        <dbReference type="ARBA" id="ARBA00004651"/>
    </source>
</evidence>
<dbReference type="InterPro" id="IPR001734">
    <property type="entry name" value="Na/solute_symporter"/>
</dbReference>
<keyword evidence="5 11" id="KW-0812">Transmembrane</keyword>
<dbReference type="InterPro" id="IPR051163">
    <property type="entry name" value="Sodium:Solute_Symporter_SSF"/>
</dbReference>
<dbReference type="EMBL" id="UOEN01000420">
    <property type="protein sequence ID" value="VAW18488.1"/>
    <property type="molecule type" value="Genomic_DNA"/>
</dbReference>
<name>A0A3B0TKF7_9ZZZZ</name>
<keyword evidence="10" id="KW-0739">Sodium transport</keyword>
<feature type="transmembrane region" description="Helical" evidence="11">
    <location>
        <begin position="126"/>
        <end position="153"/>
    </location>
</feature>
<dbReference type="GO" id="GO:0015293">
    <property type="term" value="F:symporter activity"/>
    <property type="evidence" value="ECO:0007669"/>
    <property type="project" value="TreeGrafter"/>
</dbReference>
<feature type="transmembrane region" description="Helical" evidence="11">
    <location>
        <begin position="386"/>
        <end position="404"/>
    </location>
</feature>
<dbReference type="AlphaFoldDB" id="A0A3B0TKF7"/>
<proteinExistence type="inferred from homology"/>
<feature type="transmembrane region" description="Helical" evidence="11">
    <location>
        <begin position="159"/>
        <end position="177"/>
    </location>
</feature>
<comment type="subcellular location">
    <subcellularLocation>
        <location evidence="1">Cell membrane</location>
        <topology evidence="1">Multi-pass membrane protein</topology>
    </subcellularLocation>
</comment>
<evidence type="ECO:0000256" key="9">
    <source>
        <dbReference type="ARBA" id="ARBA00023136"/>
    </source>
</evidence>
<evidence type="ECO:0000256" key="6">
    <source>
        <dbReference type="ARBA" id="ARBA00022989"/>
    </source>
</evidence>
<keyword evidence="9 11" id="KW-0472">Membrane</keyword>
<evidence type="ECO:0000256" key="7">
    <source>
        <dbReference type="ARBA" id="ARBA00023053"/>
    </source>
</evidence>
<feature type="transmembrane region" description="Helical" evidence="11">
    <location>
        <begin position="468"/>
        <end position="489"/>
    </location>
</feature>
<feature type="non-terminal residue" evidence="12">
    <location>
        <position position="1"/>
    </location>
</feature>
<evidence type="ECO:0000256" key="11">
    <source>
        <dbReference type="SAM" id="Phobius"/>
    </source>
</evidence>
<gene>
    <name evidence="12" type="ORF">MNBD_BACTEROID05-1037</name>
</gene>
<organism evidence="12">
    <name type="scientific">hydrothermal vent metagenome</name>
    <dbReference type="NCBI Taxonomy" id="652676"/>
    <lineage>
        <taxon>unclassified sequences</taxon>
        <taxon>metagenomes</taxon>
        <taxon>ecological metagenomes</taxon>
    </lineage>
</organism>
<dbReference type="GO" id="GO:0006814">
    <property type="term" value="P:sodium ion transport"/>
    <property type="evidence" value="ECO:0007669"/>
    <property type="project" value="UniProtKB-KW"/>
</dbReference>
<dbReference type="GO" id="GO:0005886">
    <property type="term" value="C:plasma membrane"/>
    <property type="evidence" value="ECO:0007669"/>
    <property type="project" value="UniProtKB-SubCell"/>
</dbReference>
<dbReference type="PANTHER" id="PTHR42985">
    <property type="entry name" value="SODIUM-COUPLED MONOCARBOXYLATE TRANSPORTER"/>
    <property type="match status" value="1"/>
</dbReference>
<dbReference type="InterPro" id="IPR038377">
    <property type="entry name" value="Na/Glc_symporter_sf"/>
</dbReference>
<feature type="transmembrane region" description="Helical" evidence="11">
    <location>
        <begin position="6"/>
        <end position="29"/>
    </location>
</feature>
<feature type="transmembrane region" description="Helical" evidence="11">
    <location>
        <begin position="85"/>
        <end position="105"/>
    </location>
</feature>
<dbReference type="PROSITE" id="PS50283">
    <property type="entry name" value="NA_SOLUT_SYMP_3"/>
    <property type="match status" value="1"/>
</dbReference>
<feature type="transmembrane region" description="Helical" evidence="11">
    <location>
        <begin position="416"/>
        <end position="434"/>
    </location>
</feature>
<keyword evidence="4" id="KW-1003">Cell membrane</keyword>
<feature type="transmembrane region" description="Helical" evidence="11">
    <location>
        <begin position="49"/>
        <end position="73"/>
    </location>
</feature>
<keyword evidence="3" id="KW-0813">Transport</keyword>
<keyword evidence="8" id="KW-0406">Ion transport</keyword>
<comment type="similarity">
    <text evidence="2">Belongs to the sodium:solute symporter (SSF) (TC 2.A.21) family.</text>
</comment>
<feature type="transmembrane region" description="Helical" evidence="11">
    <location>
        <begin position="189"/>
        <end position="207"/>
    </location>
</feature>
<evidence type="ECO:0000256" key="2">
    <source>
        <dbReference type="ARBA" id="ARBA00006434"/>
    </source>
</evidence>
<reference evidence="12" key="1">
    <citation type="submission" date="2018-06" db="EMBL/GenBank/DDBJ databases">
        <authorList>
            <person name="Zhirakovskaya E."/>
        </authorList>
    </citation>
    <scope>NUCLEOTIDE SEQUENCE</scope>
</reference>
<feature type="transmembrane region" description="Helical" evidence="11">
    <location>
        <begin position="441"/>
        <end position="462"/>
    </location>
</feature>
<accession>A0A3B0TKF7</accession>
<dbReference type="Gene3D" id="1.20.1730.10">
    <property type="entry name" value="Sodium/glucose cotransporter"/>
    <property type="match status" value="1"/>
</dbReference>
<evidence type="ECO:0000313" key="12">
    <source>
        <dbReference type="EMBL" id="VAW18488.1"/>
    </source>
</evidence>
<feature type="transmembrane region" description="Helical" evidence="11">
    <location>
        <begin position="333"/>
        <end position="353"/>
    </location>
</feature>
<sequence length="493" mass="56232">FILINFYMSPLFLAIIIGLYFFLLIGISYCTGKDDSNAIFFKASKKSPWYVVAFGMIGASLSGVTFISVPGWVQSTQFSYMQIVLGYFFGYLVIAYLLIPLYYRLNITSIYEYLEQRFGTTSHKTGAFFFIISRLLIASFRLFLVVSVLQYFILEAWSVPFELTVILSVLFIWLYTFRGGIKTIVWTDTLQTFFMLSSVIIVVLIILQKLNLSLPQFLESESFHSYSKTFFTDDFNDRKHLVKSFFGGMFIAIAMTGLDQDNMQKNLTCKSVKDSQKNVISLGFILIFVNFTFLLLGALLFTYASKNQIEIPVVEGNIKTDLLFPEIALNQDLGIGIAIVFILGLVAAAYSSADSALTSLTTSFSIDFLHLPKRDKTTQKRTRKKVHVLFSILLIAIIILYKYILEDNIISTLLQVSSYTYGPLLGLFSFGIFTKYKIKDNLVWIVSILSVLFTFILNQYAFIWFNGFQFGFEILIINGLFTFVGLFIIRARK</sequence>
<feature type="transmembrane region" description="Helical" evidence="11">
    <location>
        <begin position="279"/>
        <end position="304"/>
    </location>
</feature>
<feature type="transmembrane region" description="Helical" evidence="11">
    <location>
        <begin position="240"/>
        <end position="258"/>
    </location>
</feature>
<dbReference type="Pfam" id="PF00474">
    <property type="entry name" value="SSF"/>
    <property type="match status" value="1"/>
</dbReference>
<evidence type="ECO:0000256" key="3">
    <source>
        <dbReference type="ARBA" id="ARBA00022448"/>
    </source>
</evidence>